<dbReference type="AlphaFoldDB" id="D6PCW8"/>
<evidence type="ECO:0000256" key="4">
    <source>
        <dbReference type="ARBA" id="ARBA00022448"/>
    </source>
</evidence>
<sequence length="526" mass="59283">MLINWNPPAQEEAISENTLNNSEYLPTNPISKPNSFVDESSSFAESSNITSLICGAEETVEVSNENQKLEISLSSGQIIKSELLNYPLEINGQANTLLFNKCGKENYFLDGGFVVSGMSNAPEGNYFSVLSKSEDSVEIIRRLPNGSTHSKKISLGENFRINFEEEFFNGEEVEVSVAPYAKINRSSEKTISGSGGIFTQPSSWAYLGPAFSYDGENYDKRSFSEIEEVEFRTSTSGGWISMIQHYFLTSLLPNQSSNSLLQGKKNKNDGSFSVGFVEETKKVAPRNSIKNEYSAYSGPKIKGNLDLMHPKLGLAIDYGFLYWIGQPIFWVMNLINQAISSWGWSIVLVTVLIKIFLWPLSYVAYKNMGKMRQLQPKLKELQERYGDDRQAMSREMMALYSKEKVNPALGCLPMLLQMPFFLAFYWVLIETVELRHAPFMFWIVDLSVRDPLFILPLLNMGAMYLMQLLQPQPAGVDPMQARIFKFMPIIFGVLFAFFPAGLVLYWLVNSLVSALQMLMHGPKKAA</sequence>
<dbReference type="CDD" id="cd20070">
    <property type="entry name" value="5TM_YidC_Alb3"/>
    <property type="match status" value="1"/>
</dbReference>
<dbReference type="InterPro" id="IPR038221">
    <property type="entry name" value="YidC_periplasmic_sf"/>
</dbReference>
<feature type="transmembrane region" description="Helical" evidence="13">
    <location>
        <begin position="342"/>
        <end position="365"/>
    </location>
</feature>
<evidence type="ECO:0000256" key="5">
    <source>
        <dbReference type="ARBA" id="ARBA00022475"/>
    </source>
</evidence>
<feature type="domain" description="Membrane insertase YidC/Oxa/ALB C-terminal" evidence="14">
    <location>
        <begin position="342"/>
        <end position="519"/>
    </location>
</feature>
<comment type="subcellular location">
    <subcellularLocation>
        <location evidence="1">Cell inner membrane</location>
        <topology evidence="1">Multi-pass membrane protein</topology>
    </subcellularLocation>
    <subcellularLocation>
        <location evidence="13">Cell membrane</location>
        <topology evidence="13">Multi-pass membrane protein</topology>
    </subcellularLocation>
</comment>
<dbReference type="NCBIfam" id="NF002352">
    <property type="entry name" value="PRK01318.1-3"/>
    <property type="match status" value="1"/>
</dbReference>
<evidence type="ECO:0000313" key="16">
    <source>
        <dbReference type="EMBL" id="ADD93569.1"/>
    </source>
</evidence>
<evidence type="ECO:0000256" key="13">
    <source>
        <dbReference type="HAMAP-Rule" id="MF_01810"/>
    </source>
</evidence>
<dbReference type="GO" id="GO:0032977">
    <property type="term" value="F:membrane insertase activity"/>
    <property type="evidence" value="ECO:0007669"/>
    <property type="project" value="InterPro"/>
</dbReference>
<reference evidence="16" key="1">
    <citation type="journal article" date="2010" name="ISME J.">
        <title>Metagenome of the Mediterranean deep chlorophyll maximum studied by direct and fosmid library 454 pyrosequencing.</title>
        <authorList>
            <person name="Ghai R."/>
            <person name="Martin-Cuadrado A.B."/>
            <person name="Molto A.G."/>
            <person name="Heredia I.G."/>
            <person name="Cabrera R."/>
            <person name="Martin J."/>
            <person name="Verdu M."/>
            <person name="Deschamps P."/>
            <person name="Moreira D."/>
            <person name="Lopez-Garcia P."/>
            <person name="Mira A."/>
            <person name="Rodriguez-Valera F."/>
        </authorList>
    </citation>
    <scope>NUCLEOTIDE SEQUENCE</scope>
</reference>
<comment type="function">
    <text evidence="13">Required for the insertion and/or proper folding and/or complex formation of integral membrane proteins into the membrane. Involved in integration of membrane proteins that insert both dependently and independently of the Sec translocase complex, as well as at least some lipoproteins. Aids folding of multispanning membrane proteins.</text>
</comment>
<evidence type="ECO:0000256" key="10">
    <source>
        <dbReference type="ARBA" id="ARBA00023186"/>
    </source>
</evidence>
<protein>
    <recommendedName>
        <fullName evidence="3 13">Membrane protein insertase YidC</fullName>
    </recommendedName>
    <alternativeName>
        <fullName evidence="12 13">Foldase YidC</fullName>
    </alternativeName>
    <alternativeName>
        <fullName evidence="11 13">Membrane integrase YidC</fullName>
    </alternativeName>
    <alternativeName>
        <fullName evidence="13">Membrane protein YidC</fullName>
    </alternativeName>
</protein>
<dbReference type="CDD" id="cd19961">
    <property type="entry name" value="EcYidC-like_peri"/>
    <property type="match status" value="1"/>
</dbReference>
<feature type="transmembrane region" description="Helical" evidence="13">
    <location>
        <begin position="486"/>
        <end position="508"/>
    </location>
</feature>
<evidence type="ECO:0000256" key="12">
    <source>
        <dbReference type="ARBA" id="ARBA00033342"/>
    </source>
</evidence>
<dbReference type="PRINTS" id="PR00701">
    <property type="entry name" value="60KDINNERMP"/>
</dbReference>
<proteinExistence type="inferred from homology"/>
<evidence type="ECO:0000259" key="15">
    <source>
        <dbReference type="Pfam" id="PF14849"/>
    </source>
</evidence>
<dbReference type="GO" id="GO:0005886">
    <property type="term" value="C:plasma membrane"/>
    <property type="evidence" value="ECO:0007669"/>
    <property type="project" value="UniProtKB-SubCell"/>
</dbReference>
<evidence type="ECO:0000256" key="9">
    <source>
        <dbReference type="ARBA" id="ARBA00023136"/>
    </source>
</evidence>
<dbReference type="GO" id="GO:0051205">
    <property type="term" value="P:protein insertion into membrane"/>
    <property type="evidence" value="ECO:0007669"/>
    <property type="project" value="TreeGrafter"/>
</dbReference>
<keyword evidence="6 13" id="KW-0812">Transmembrane</keyword>
<keyword evidence="9 13" id="KW-0472">Membrane</keyword>
<dbReference type="NCBIfam" id="TIGR03592">
    <property type="entry name" value="yidC_oxa1_cterm"/>
    <property type="match status" value="1"/>
</dbReference>
<accession>D6PCW8</accession>
<keyword evidence="4 13" id="KW-0813">Transport</keyword>
<evidence type="ECO:0000256" key="1">
    <source>
        <dbReference type="ARBA" id="ARBA00004429"/>
    </source>
</evidence>
<dbReference type="Pfam" id="PF02096">
    <property type="entry name" value="60KD_IMP"/>
    <property type="match status" value="1"/>
</dbReference>
<keyword evidence="5 13" id="KW-1003">Cell membrane</keyword>
<organism evidence="16">
    <name type="scientific">uncultured marine bacterium MedDCM-OCT-S04-C293</name>
    <dbReference type="NCBI Taxonomy" id="743054"/>
    <lineage>
        <taxon>Bacteria</taxon>
        <taxon>environmental samples</taxon>
    </lineage>
</organism>
<dbReference type="PANTHER" id="PTHR12428:SF65">
    <property type="entry name" value="CYTOCHROME C OXIDASE ASSEMBLY PROTEIN COX18, MITOCHONDRIAL"/>
    <property type="match status" value="1"/>
</dbReference>
<dbReference type="PANTHER" id="PTHR12428">
    <property type="entry name" value="OXA1"/>
    <property type="match status" value="1"/>
</dbReference>
<dbReference type="InterPro" id="IPR028053">
    <property type="entry name" value="Membr_insert_YidC_N"/>
</dbReference>
<gene>
    <name evidence="13" type="primary">yidC</name>
</gene>
<evidence type="ECO:0000256" key="2">
    <source>
        <dbReference type="ARBA" id="ARBA00010527"/>
    </source>
</evidence>
<comment type="subunit">
    <text evidence="13">Interacts with the Sec translocase complex via SecD. Specifically interacts with transmembrane segments of nascent integral membrane proteins during membrane integration.</text>
</comment>
<feature type="transmembrane region" description="Helical" evidence="13">
    <location>
        <begin position="405"/>
        <end position="427"/>
    </location>
</feature>
<keyword evidence="8 13" id="KW-1133">Transmembrane helix</keyword>
<dbReference type="InterPro" id="IPR019998">
    <property type="entry name" value="Membr_insert_YidC"/>
</dbReference>
<dbReference type="HAMAP" id="MF_01810">
    <property type="entry name" value="YidC_type1"/>
    <property type="match status" value="1"/>
</dbReference>
<keyword evidence="10 13" id="KW-0143">Chaperone</keyword>
<dbReference type="GO" id="GO:0015031">
    <property type="term" value="P:protein transport"/>
    <property type="evidence" value="ECO:0007669"/>
    <property type="project" value="UniProtKB-KW"/>
</dbReference>
<dbReference type="EMBL" id="GU942987">
    <property type="protein sequence ID" value="ADD93569.1"/>
    <property type="molecule type" value="Genomic_DNA"/>
</dbReference>
<dbReference type="Gene3D" id="2.70.98.90">
    <property type="match status" value="1"/>
</dbReference>
<dbReference type="Pfam" id="PF14849">
    <property type="entry name" value="YidC_periplas"/>
    <property type="match status" value="1"/>
</dbReference>
<evidence type="ECO:0000256" key="7">
    <source>
        <dbReference type="ARBA" id="ARBA00022927"/>
    </source>
</evidence>
<dbReference type="InterPro" id="IPR001708">
    <property type="entry name" value="YidC/ALB3/OXA1/COX18"/>
</dbReference>
<keyword evidence="7 13" id="KW-0653">Protein transport</keyword>
<feature type="domain" description="Membrane insertase YidC N-terminal" evidence="15">
    <location>
        <begin position="60"/>
        <end position="331"/>
    </location>
</feature>
<name>D6PCW8_9BACT</name>
<evidence type="ECO:0000256" key="3">
    <source>
        <dbReference type="ARBA" id="ARBA00015325"/>
    </source>
</evidence>
<evidence type="ECO:0000259" key="14">
    <source>
        <dbReference type="Pfam" id="PF02096"/>
    </source>
</evidence>
<evidence type="ECO:0000256" key="8">
    <source>
        <dbReference type="ARBA" id="ARBA00022989"/>
    </source>
</evidence>
<dbReference type="PRINTS" id="PR01900">
    <property type="entry name" value="YIDCPROTEIN"/>
</dbReference>
<comment type="similarity">
    <text evidence="2 13">Belongs to the OXA1/ALB3/YidC family. Type 1 subfamily.</text>
</comment>
<evidence type="ECO:0000256" key="11">
    <source>
        <dbReference type="ARBA" id="ARBA00033245"/>
    </source>
</evidence>
<evidence type="ECO:0000256" key="6">
    <source>
        <dbReference type="ARBA" id="ARBA00022692"/>
    </source>
</evidence>
<dbReference type="InterPro" id="IPR047196">
    <property type="entry name" value="YidC_ALB_C"/>
</dbReference>
<dbReference type="NCBIfam" id="TIGR03593">
    <property type="entry name" value="yidC_nterm"/>
    <property type="match status" value="1"/>
</dbReference>
<comment type="caution">
    <text evidence="13">Lacks conserved residue(s) required for the propagation of feature annotation.</text>
</comment>
<dbReference type="InterPro" id="IPR028055">
    <property type="entry name" value="YidC/Oxa/ALB_C"/>
</dbReference>